<evidence type="ECO:0000313" key="1">
    <source>
        <dbReference type="EMBL" id="OIN59821.1"/>
    </source>
</evidence>
<keyword evidence="2" id="KW-1185">Reference proteome</keyword>
<protein>
    <submittedName>
        <fullName evidence="1">Uncharacterized protein</fullName>
    </submittedName>
</protein>
<dbReference type="RefSeq" id="WP_071502622.1">
    <property type="nucleotide sequence ID" value="NZ_MORL01000003.1"/>
</dbReference>
<gene>
    <name evidence="1" type="ORF">BLX24_08155</name>
</gene>
<name>A0A1S2VM25_9BACT</name>
<proteinExistence type="predicted"/>
<evidence type="ECO:0000313" key="2">
    <source>
        <dbReference type="Proteomes" id="UP000181790"/>
    </source>
</evidence>
<dbReference type="AlphaFoldDB" id="A0A1S2VM25"/>
<dbReference type="EMBL" id="MORL01000003">
    <property type="protein sequence ID" value="OIN59821.1"/>
    <property type="molecule type" value="Genomic_DNA"/>
</dbReference>
<organism evidence="1 2">
    <name type="scientific">Arsenicibacter rosenii</name>
    <dbReference type="NCBI Taxonomy" id="1750698"/>
    <lineage>
        <taxon>Bacteria</taxon>
        <taxon>Pseudomonadati</taxon>
        <taxon>Bacteroidota</taxon>
        <taxon>Cytophagia</taxon>
        <taxon>Cytophagales</taxon>
        <taxon>Spirosomataceae</taxon>
        <taxon>Arsenicibacter</taxon>
    </lineage>
</organism>
<sequence length="388" mass="41530">MADTDLLPPGIQLNYTSESLPFFDKGLNRRGGKVANASTLISTRSENGPNVPDSYRMDAVEFWQTAPGQWKTLAGGGLSGNQWFYVATVDARAGGSLSQVQISVRGLAADSTNLAVLFSVKTRGGIDVIEHLNGPATLESRSVFCELREGPVMQLVAGREKNPDGSDAVDTAGNYIPVIINVPTYRVYLRTAGITVLQAQITNGINVLAEEALADTVFELLTAAPSGTKVYDTASKRPEFWTPNEGFTFTQDYNIILGNSWLQMPGFESAVVRAFRQGRLKMVFLTGMINGGNLAPGTVIGNIPADSELRPTTEIFRDLNFTEGGTLTVSAPANEYSTGTAPISAGTVFRIPTQGCIQISPNGNIAIKSVPIGASWLSLACTPWWITT</sequence>
<accession>A0A1S2VM25</accession>
<dbReference type="Proteomes" id="UP000181790">
    <property type="component" value="Unassembled WGS sequence"/>
</dbReference>
<reference evidence="1 2" key="1">
    <citation type="submission" date="2016-10" db="EMBL/GenBank/DDBJ databases">
        <title>Arsenicibacter rosenii gen. nov., sp. nov., an efficient arsenic-methylating bacterium isolated from an arsenic-contaminated paddy soil.</title>
        <authorList>
            <person name="Huang K."/>
        </authorList>
    </citation>
    <scope>NUCLEOTIDE SEQUENCE [LARGE SCALE GENOMIC DNA]</scope>
    <source>
        <strain evidence="1 2">SM-1</strain>
    </source>
</reference>
<comment type="caution">
    <text evidence="1">The sequence shown here is derived from an EMBL/GenBank/DDBJ whole genome shotgun (WGS) entry which is preliminary data.</text>
</comment>